<protein>
    <recommendedName>
        <fullName evidence="4">Peptidase propeptide and YPEB domain-containing protein</fullName>
    </recommendedName>
</protein>
<proteinExistence type="predicted"/>
<reference evidence="3" key="1">
    <citation type="submission" date="2016-10" db="EMBL/GenBank/DDBJ databases">
        <authorList>
            <person name="Varghese N."/>
            <person name="Submissions S."/>
        </authorList>
    </citation>
    <scope>NUCLEOTIDE SEQUENCE [LARGE SCALE GENOMIC DNA]</scope>
    <source>
        <strain evidence="3">DSM 28453</strain>
    </source>
</reference>
<evidence type="ECO:0000256" key="1">
    <source>
        <dbReference type="SAM" id="SignalP"/>
    </source>
</evidence>
<feature type="signal peptide" evidence="1">
    <location>
        <begin position="1"/>
        <end position="21"/>
    </location>
</feature>
<gene>
    <name evidence="2" type="ORF">SAMN04488036_102229</name>
</gene>
<evidence type="ECO:0008006" key="4">
    <source>
        <dbReference type="Google" id="ProtNLM"/>
    </source>
</evidence>
<dbReference type="Proteomes" id="UP000198851">
    <property type="component" value="Unassembled WGS sequence"/>
</dbReference>
<evidence type="ECO:0000313" key="2">
    <source>
        <dbReference type="EMBL" id="SFK79620.1"/>
    </source>
</evidence>
<dbReference type="RefSeq" id="WP_139216159.1">
    <property type="nucleotide sequence ID" value="NZ_FOSZ01000002.1"/>
</dbReference>
<organism evidence="2 3">
    <name type="scientific">Shimia haliotis</name>
    <dbReference type="NCBI Taxonomy" id="1280847"/>
    <lineage>
        <taxon>Bacteria</taxon>
        <taxon>Pseudomonadati</taxon>
        <taxon>Pseudomonadota</taxon>
        <taxon>Alphaproteobacteria</taxon>
        <taxon>Rhodobacterales</taxon>
        <taxon>Roseobacteraceae</taxon>
    </lineage>
</organism>
<accession>A0A1I4CG99</accession>
<keyword evidence="3" id="KW-1185">Reference proteome</keyword>
<name>A0A1I4CG99_9RHOB</name>
<dbReference type="EMBL" id="FOSZ01000002">
    <property type="protein sequence ID" value="SFK79620.1"/>
    <property type="molecule type" value="Genomic_DNA"/>
</dbReference>
<dbReference type="AlphaFoldDB" id="A0A1I4CG99"/>
<keyword evidence="1" id="KW-0732">Signal</keyword>
<sequence>MPAKPLVVFSLLLALATPVHAQIDTQGLTGQPLIDHVTQDIVAQGYQEIRVKRRPFGEVRILGIKGDVAREVAFFPKSGRVKRDETFDWPLTVPTWDPNKGPDFADIEGQRTH</sequence>
<evidence type="ECO:0000313" key="3">
    <source>
        <dbReference type="Proteomes" id="UP000198851"/>
    </source>
</evidence>
<feature type="chain" id="PRO_5011607008" description="Peptidase propeptide and YPEB domain-containing protein" evidence="1">
    <location>
        <begin position="22"/>
        <end position="113"/>
    </location>
</feature>